<organism evidence="4 5">
    <name type="scientific">Cudoniella acicularis</name>
    <dbReference type="NCBI Taxonomy" id="354080"/>
    <lineage>
        <taxon>Eukaryota</taxon>
        <taxon>Fungi</taxon>
        <taxon>Dikarya</taxon>
        <taxon>Ascomycota</taxon>
        <taxon>Pezizomycotina</taxon>
        <taxon>Leotiomycetes</taxon>
        <taxon>Helotiales</taxon>
        <taxon>Tricladiaceae</taxon>
        <taxon>Cudoniella</taxon>
    </lineage>
</organism>
<dbReference type="PANTHER" id="PTHR10366">
    <property type="entry name" value="NAD DEPENDENT EPIMERASE/DEHYDRATASE"/>
    <property type="match status" value="1"/>
</dbReference>
<dbReference type="InterPro" id="IPR001509">
    <property type="entry name" value="Epimerase_deHydtase"/>
</dbReference>
<dbReference type="EMBL" id="JAAMPI010001754">
    <property type="protein sequence ID" value="KAF4624150.1"/>
    <property type="molecule type" value="Genomic_DNA"/>
</dbReference>
<comment type="similarity">
    <text evidence="2">Belongs to the NAD(P)-dependent epimerase/dehydratase family. Dihydroflavonol-4-reductase subfamily.</text>
</comment>
<gene>
    <name evidence="4" type="ORF">G7Y89_g14023</name>
</gene>
<evidence type="ECO:0000313" key="4">
    <source>
        <dbReference type="EMBL" id="KAF4624150.1"/>
    </source>
</evidence>
<sequence>MAIPKSNSKTVLVTGINGYIASVLTDLLLSKGYTVRGTTRKSASVEALLKGPFAPFQDRVKIYEVPDMTVSGAFDEAAKGVDGIFHTASPINFSLTRYEDFVDVAVAGNETLLASALKSGPQLKAVVVTSSVIAVIDPKEDPEYTYTEKDFASVALAKAQKDKEAGLSTPGGQLYAASKTAADRTMWKFRETHKPSFAISTVNPSVVIGPPVSLVSNPSHFNETLRPIWDIFSGSTKTIGPNIGSGSFVDVRDVAYEHLWALENPSKSDGERYIACEGFGPLQAAADILRYSYKGTPIADKIPVGNPGEGYVGYNKETGEVEDVKYPTGKVRVDGSKAEKAMGFKYISFVQSVKETAKAMEPLL</sequence>
<dbReference type="GO" id="GO:0016616">
    <property type="term" value="F:oxidoreductase activity, acting on the CH-OH group of donors, NAD or NADP as acceptor"/>
    <property type="evidence" value="ECO:0007669"/>
    <property type="project" value="TreeGrafter"/>
</dbReference>
<dbReference type="Pfam" id="PF01370">
    <property type="entry name" value="Epimerase"/>
    <property type="match status" value="1"/>
</dbReference>
<evidence type="ECO:0000259" key="3">
    <source>
        <dbReference type="Pfam" id="PF01370"/>
    </source>
</evidence>
<name>A0A8H4VXN7_9HELO</name>
<keyword evidence="5" id="KW-1185">Reference proteome</keyword>
<comment type="caution">
    <text evidence="4">The sequence shown here is derived from an EMBL/GenBank/DDBJ whole genome shotgun (WGS) entry which is preliminary data.</text>
</comment>
<protein>
    <recommendedName>
        <fullName evidence="3">NAD-dependent epimerase/dehydratase domain-containing protein</fullName>
    </recommendedName>
</protein>
<dbReference type="SUPFAM" id="SSF51735">
    <property type="entry name" value="NAD(P)-binding Rossmann-fold domains"/>
    <property type="match status" value="1"/>
</dbReference>
<dbReference type="PANTHER" id="PTHR10366:SF564">
    <property type="entry name" value="STEROL-4-ALPHA-CARBOXYLATE 3-DEHYDROGENASE, DECARBOXYLATING"/>
    <property type="match status" value="1"/>
</dbReference>
<evidence type="ECO:0000256" key="2">
    <source>
        <dbReference type="ARBA" id="ARBA00023445"/>
    </source>
</evidence>
<proteinExistence type="inferred from homology"/>
<dbReference type="Proteomes" id="UP000566819">
    <property type="component" value="Unassembled WGS sequence"/>
</dbReference>
<dbReference type="InterPro" id="IPR050425">
    <property type="entry name" value="NAD(P)_dehydrat-like"/>
</dbReference>
<accession>A0A8H4VXN7</accession>
<dbReference type="Gene3D" id="3.40.50.720">
    <property type="entry name" value="NAD(P)-binding Rossmann-like Domain"/>
    <property type="match status" value="1"/>
</dbReference>
<dbReference type="AlphaFoldDB" id="A0A8H4VXN7"/>
<keyword evidence="1" id="KW-0560">Oxidoreductase</keyword>
<dbReference type="OrthoDB" id="2735536at2759"/>
<dbReference type="InterPro" id="IPR036291">
    <property type="entry name" value="NAD(P)-bd_dom_sf"/>
</dbReference>
<evidence type="ECO:0000256" key="1">
    <source>
        <dbReference type="ARBA" id="ARBA00023002"/>
    </source>
</evidence>
<reference evidence="4 5" key="1">
    <citation type="submission" date="2020-03" db="EMBL/GenBank/DDBJ databases">
        <title>Draft Genome Sequence of Cudoniella acicularis.</title>
        <authorList>
            <person name="Buettner E."/>
            <person name="Kellner H."/>
        </authorList>
    </citation>
    <scope>NUCLEOTIDE SEQUENCE [LARGE SCALE GENOMIC DNA]</scope>
    <source>
        <strain evidence="4 5">DSM 108380</strain>
    </source>
</reference>
<evidence type="ECO:0000313" key="5">
    <source>
        <dbReference type="Proteomes" id="UP000566819"/>
    </source>
</evidence>
<feature type="domain" description="NAD-dependent epimerase/dehydratase" evidence="3">
    <location>
        <begin position="11"/>
        <end position="273"/>
    </location>
</feature>